<evidence type="ECO:0000313" key="1">
    <source>
        <dbReference type="EMBL" id="QEE17242.1"/>
    </source>
</evidence>
<organism evidence="1">
    <name type="scientific">Promethearchaeum syntrophicum</name>
    <dbReference type="NCBI Taxonomy" id="2594042"/>
    <lineage>
        <taxon>Archaea</taxon>
        <taxon>Promethearchaeati</taxon>
        <taxon>Promethearchaeota</taxon>
        <taxon>Promethearchaeia</taxon>
        <taxon>Promethearchaeales</taxon>
        <taxon>Promethearchaeaceae</taxon>
        <taxon>Promethearchaeum</taxon>
    </lineage>
</organism>
<protein>
    <submittedName>
        <fullName evidence="1">Uncharacterized protein</fullName>
    </submittedName>
</protein>
<gene>
    <name evidence="1" type="ORF">DSAG12_03074</name>
</gene>
<reference evidence="1" key="1">
    <citation type="journal article" date="2020" name="Nature">
        <title>Isolation of an archaeon at the prokaryote-eukaryote interface.</title>
        <authorList>
            <person name="Imachi H."/>
            <person name="Nobu M.K."/>
            <person name="Nakahara N."/>
            <person name="Morono Y."/>
            <person name="Ogawara M."/>
            <person name="Takaki Y."/>
            <person name="Takano Y."/>
            <person name="Uematsu K."/>
            <person name="Ikuta T."/>
            <person name="Ito M."/>
            <person name="Matsui Y."/>
            <person name="Miyazaki M."/>
            <person name="Murata K."/>
            <person name="Saito Y."/>
            <person name="Sakai S."/>
            <person name="Song C."/>
            <person name="Tasumi E."/>
            <person name="Yamanaka Y."/>
            <person name="Yamaguchi T."/>
            <person name="Kamagata Y."/>
            <person name="Tamaki H."/>
            <person name="Takai K."/>
        </authorList>
    </citation>
    <scope>NUCLEOTIDE SEQUENCE [LARGE SCALE GENOMIC DNA]</scope>
    <source>
        <strain evidence="1">MK-D1</strain>
    </source>
</reference>
<accession>A0A5B9DDS3</accession>
<dbReference type="EMBL" id="CP042905">
    <property type="protein sequence ID" value="QEE17242.1"/>
    <property type="molecule type" value="Genomic_DNA"/>
</dbReference>
<dbReference type="AlphaFoldDB" id="A0A5B9DDS3"/>
<sequence length="70" mass="8372">MKEVSKKVKKLTETNKKILKDQPQNSFSAKQKIKIENENQELSPIALMRHRIEEMNRKLLEKRNQGKMHK</sequence>
<proteinExistence type="predicted"/>
<name>A0A5B9DDS3_9ARCH</name>